<dbReference type="PANTHER" id="PTHR37950:SF1">
    <property type="entry name" value="4-HYDROXYPHENYLACETATE CATABOLISM PROTEIN"/>
    <property type="match status" value="1"/>
</dbReference>
<evidence type="ECO:0000313" key="2">
    <source>
        <dbReference type="Proteomes" id="UP001597508"/>
    </source>
</evidence>
<accession>A0ABW5LPT2</accession>
<gene>
    <name evidence="1" type="ORF">ACFSRZ_02080</name>
</gene>
<dbReference type="Gene3D" id="3.30.429.10">
    <property type="entry name" value="Macrophage Migration Inhibitory Factor"/>
    <property type="match status" value="1"/>
</dbReference>
<dbReference type="PANTHER" id="PTHR37950">
    <property type="entry name" value="4-HYDROXYPHENYLACETATE CATABOLISM PROTEIN"/>
    <property type="match status" value="1"/>
</dbReference>
<comment type="caution">
    <text evidence="1">The sequence shown here is derived from an EMBL/GenBank/DDBJ whole genome shotgun (WGS) entry which is preliminary data.</text>
</comment>
<name>A0ABW5LPT2_9FLAO</name>
<organism evidence="1 2">
    <name type="scientific">Pseudotenacibaculum haliotis</name>
    <dbReference type="NCBI Taxonomy" id="1862138"/>
    <lineage>
        <taxon>Bacteria</taxon>
        <taxon>Pseudomonadati</taxon>
        <taxon>Bacteroidota</taxon>
        <taxon>Flavobacteriia</taxon>
        <taxon>Flavobacteriales</taxon>
        <taxon>Flavobacteriaceae</taxon>
        <taxon>Pseudotenacibaculum</taxon>
    </lineage>
</organism>
<dbReference type="InterPro" id="IPR014347">
    <property type="entry name" value="Tautomerase/MIF_sf"/>
</dbReference>
<dbReference type="Pfam" id="PF02962">
    <property type="entry name" value="CHMI"/>
    <property type="match status" value="1"/>
</dbReference>
<protein>
    <submittedName>
        <fullName evidence="1">5-carboxymethyl-2-hydroxymuconate Delta-isomerase</fullName>
    </submittedName>
</protein>
<proteinExistence type="predicted"/>
<dbReference type="SUPFAM" id="SSF55331">
    <property type="entry name" value="Tautomerase/MIF"/>
    <property type="match status" value="1"/>
</dbReference>
<sequence>MPHFILDCTEPILEQKEPKEIMQEVLETAFSTGLFVRSDIKVRLNPYPLKHSLVMEGEEDFIHVFGNIMQGRTDEQKADLSRKIVAKLKELFPDVPIISMNIRDFEKASYCKKDMV</sequence>
<dbReference type="EMBL" id="JBHULH010000001">
    <property type="protein sequence ID" value="MFD2566141.1"/>
    <property type="molecule type" value="Genomic_DNA"/>
</dbReference>
<evidence type="ECO:0000313" key="1">
    <source>
        <dbReference type="EMBL" id="MFD2566141.1"/>
    </source>
</evidence>
<dbReference type="RefSeq" id="WP_379664862.1">
    <property type="nucleotide sequence ID" value="NZ_JBHULH010000001.1"/>
</dbReference>
<dbReference type="InterPro" id="IPR004220">
    <property type="entry name" value="5-COMe_2-OHmuconate_Isoase"/>
</dbReference>
<dbReference type="CDD" id="cd00580">
    <property type="entry name" value="CHMI"/>
    <property type="match status" value="1"/>
</dbReference>
<reference evidence="2" key="1">
    <citation type="journal article" date="2019" name="Int. J. Syst. Evol. Microbiol.">
        <title>The Global Catalogue of Microorganisms (GCM) 10K type strain sequencing project: providing services to taxonomists for standard genome sequencing and annotation.</title>
        <authorList>
            <consortium name="The Broad Institute Genomics Platform"/>
            <consortium name="The Broad Institute Genome Sequencing Center for Infectious Disease"/>
            <person name="Wu L."/>
            <person name="Ma J."/>
        </authorList>
    </citation>
    <scope>NUCLEOTIDE SEQUENCE [LARGE SCALE GENOMIC DNA]</scope>
    <source>
        <strain evidence="2">KCTC 52127</strain>
    </source>
</reference>
<dbReference type="Proteomes" id="UP001597508">
    <property type="component" value="Unassembled WGS sequence"/>
</dbReference>
<keyword evidence="2" id="KW-1185">Reference proteome</keyword>